<evidence type="ECO:0000313" key="9">
    <source>
        <dbReference type="EMBL" id="CAG6585938.1"/>
    </source>
</evidence>
<dbReference type="PANTHER" id="PTHR43725:SF47">
    <property type="entry name" value="UDP-GLUCOSE 4-EPIMERASE"/>
    <property type="match status" value="1"/>
</dbReference>
<comment type="pathway">
    <text evidence="3">Carbohydrate metabolism; galactose metabolism.</text>
</comment>
<dbReference type="Pfam" id="PF01370">
    <property type="entry name" value="Epimerase"/>
    <property type="match status" value="1"/>
</dbReference>
<evidence type="ECO:0000256" key="2">
    <source>
        <dbReference type="ARBA" id="ARBA00001911"/>
    </source>
</evidence>
<evidence type="ECO:0000256" key="6">
    <source>
        <dbReference type="ARBA" id="ARBA00023144"/>
    </source>
</evidence>
<dbReference type="EMBL" id="HBUE01210035">
    <property type="protein sequence ID" value="CAG6534038.1"/>
    <property type="molecule type" value="Transcribed_RNA"/>
</dbReference>
<evidence type="ECO:0000259" key="8">
    <source>
        <dbReference type="Pfam" id="PF01370"/>
    </source>
</evidence>
<evidence type="ECO:0000256" key="4">
    <source>
        <dbReference type="ARBA" id="ARBA00013189"/>
    </source>
</evidence>
<evidence type="ECO:0000256" key="5">
    <source>
        <dbReference type="ARBA" id="ARBA00023027"/>
    </source>
</evidence>
<dbReference type="AlphaFoldDB" id="A0A8D8P2P5"/>
<dbReference type="GO" id="GO:0033499">
    <property type="term" value="P:galactose catabolic process via UDP-galactose, Leloir pathway"/>
    <property type="evidence" value="ECO:0007669"/>
    <property type="project" value="TreeGrafter"/>
</dbReference>
<dbReference type="EC" id="5.1.3.2" evidence="4"/>
<dbReference type="Gene3D" id="3.40.50.720">
    <property type="entry name" value="NAD(P)-binding Rossmann-like Domain"/>
    <property type="match status" value="1"/>
</dbReference>
<protein>
    <recommendedName>
        <fullName evidence="4">UDP-glucose 4-epimerase</fullName>
        <ecNumber evidence="4">5.1.3.2</ecNumber>
    </recommendedName>
</protein>
<keyword evidence="5" id="KW-0520">NAD</keyword>
<feature type="domain" description="NAD-dependent epimerase/dehydratase" evidence="8">
    <location>
        <begin position="5"/>
        <end position="89"/>
    </location>
</feature>
<dbReference type="InterPro" id="IPR001509">
    <property type="entry name" value="Epimerase_deHydtase"/>
</dbReference>
<keyword evidence="6" id="KW-0119">Carbohydrate metabolism</keyword>
<keyword evidence="6" id="KW-0299">Galactose metabolism</keyword>
<comment type="catalytic activity">
    <reaction evidence="1">
        <text>UDP-alpha-D-glucose = UDP-alpha-D-galactose</text>
        <dbReference type="Rhea" id="RHEA:22168"/>
        <dbReference type="ChEBI" id="CHEBI:58885"/>
        <dbReference type="ChEBI" id="CHEBI:66914"/>
        <dbReference type="EC" id="5.1.3.2"/>
    </reaction>
</comment>
<evidence type="ECO:0000256" key="1">
    <source>
        <dbReference type="ARBA" id="ARBA00000083"/>
    </source>
</evidence>
<proteinExistence type="predicted"/>
<name>A0A8D8P2P5_CULPI</name>
<organism evidence="9">
    <name type="scientific">Culex pipiens</name>
    <name type="common">House mosquito</name>
    <dbReference type="NCBI Taxonomy" id="7175"/>
    <lineage>
        <taxon>Eukaryota</taxon>
        <taxon>Metazoa</taxon>
        <taxon>Ecdysozoa</taxon>
        <taxon>Arthropoda</taxon>
        <taxon>Hexapoda</taxon>
        <taxon>Insecta</taxon>
        <taxon>Pterygota</taxon>
        <taxon>Neoptera</taxon>
        <taxon>Endopterygota</taxon>
        <taxon>Diptera</taxon>
        <taxon>Nematocera</taxon>
        <taxon>Culicoidea</taxon>
        <taxon>Culicidae</taxon>
        <taxon>Culicinae</taxon>
        <taxon>Culicini</taxon>
        <taxon>Culex</taxon>
        <taxon>Culex</taxon>
    </lineage>
</organism>
<accession>A0A8D8P2P5</accession>
<dbReference type="GO" id="GO:0005829">
    <property type="term" value="C:cytosol"/>
    <property type="evidence" value="ECO:0007669"/>
    <property type="project" value="TreeGrafter"/>
</dbReference>
<dbReference type="EMBL" id="HBUE01316448">
    <property type="protein sequence ID" value="CAG6585938.1"/>
    <property type="molecule type" value="Transcribed_RNA"/>
</dbReference>
<sequence length="102" mass="11126">MSLNILVTGGAGFVGSHTILELLNVGHRVICVDNLCNAFGAANSKLPESLKRVQDLTGKSVTFYDVDIRDKDGLREIFNKVNGDPTAHTHNHSDSHKLAYHV</sequence>
<dbReference type="InterPro" id="IPR036291">
    <property type="entry name" value="NAD(P)-bd_dom_sf"/>
</dbReference>
<dbReference type="PANTHER" id="PTHR43725">
    <property type="entry name" value="UDP-GLUCOSE 4-EPIMERASE"/>
    <property type="match status" value="1"/>
</dbReference>
<reference evidence="9" key="1">
    <citation type="submission" date="2021-05" db="EMBL/GenBank/DDBJ databases">
        <authorList>
            <person name="Alioto T."/>
            <person name="Alioto T."/>
            <person name="Gomez Garrido J."/>
        </authorList>
    </citation>
    <scope>NUCLEOTIDE SEQUENCE</scope>
</reference>
<comment type="cofactor">
    <cofactor evidence="2">
        <name>NAD(+)</name>
        <dbReference type="ChEBI" id="CHEBI:57540"/>
    </cofactor>
</comment>
<dbReference type="GO" id="GO:0003978">
    <property type="term" value="F:UDP-glucose 4-epimerase activity"/>
    <property type="evidence" value="ECO:0007669"/>
    <property type="project" value="UniProtKB-EC"/>
</dbReference>
<evidence type="ECO:0000256" key="7">
    <source>
        <dbReference type="ARBA" id="ARBA00023235"/>
    </source>
</evidence>
<keyword evidence="7" id="KW-0413">Isomerase</keyword>
<dbReference type="SUPFAM" id="SSF51735">
    <property type="entry name" value="NAD(P)-binding Rossmann-fold domains"/>
    <property type="match status" value="1"/>
</dbReference>
<evidence type="ECO:0000256" key="3">
    <source>
        <dbReference type="ARBA" id="ARBA00004947"/>
    </source>
</evidence>